<keyword evidence="5" id="KW-0949">S-adenosyl-L-methionine</keyword>
<evidence type="ECO:0000259" key="9">
    <source>
        <dbReference type="Pfam" id="PF12161"/>
    </source>
</evidence>
<proteinExistence type="inferred from homology"/>
<sequence length="802" mass="91066">MAIKKSELYSSLWSSCDELRGGMDAGQYKDYVLVMLFIKYISDKYADKPFSPITVPRGASFKDMVELKGKSTIGDDINKKIIEPIANANKLSGMPDFNDVTKLGSGKEMVDRLTNLVAIFERKELDFSKNRADGDDILGDAYEYLMRHFATESGKSKGQFYTPAEVSRVIAKIIGINSSNSTASTTAYDPTCGSGSLLLKVADEAEKNISLYGQEKDSTTAVLARMNMILHDNPSAEIEQGNTLTTPRFLNKNDDLKQFDYVVANPPFSDKRWGNGLVTNNDVYGRFEGFGIPPAKNGDYAYLLHIIRSLKSGKGKGACILPHGVLFRGNAEAEIRKNIIKRGYIKGIIGLPANLFYGTGIPACIIVLDKENASGRKGIFMIDASRGFMKDGNKNRLRSMDIHKIVDVFNKQLEIEKYSRMVPFKEIEENEYNLNIPRYIDSQEAEDIQDIEAHLLGGIPNADIDALNDYWEVYPKLRKTLFKKGPREKCSSLKVKQDAVKQTIFEHPEFMAYTAKMNELFSRWKNKSTQTLKEMRPGLKPKEIIFEFSGNLLAQYADQTLVSKYDVYQHLMDYWAEVMQDDCYLISAGGWKAETYRILVKNKQNKTVDKGWDCDLIPKELVINRYFYNEKEAVEALEAEKETIAGQLAELEEEHSGEEGCFAELEKVNKSNVQARLKEIKGDKDAKEEIKVLKTYLDLVSKQADVNKKIKEAKAELDEKLYAKYPTLTEKEIKTLVVDDKWMAAIEKNIKTELDRISQRLAQRIKELAERYETPLPVMNDEVKELEQKVTAHLERMGFAWK</sequence>
<accession>R4KB82</accession>
<dbReference type="REBASE" id="64874">
    <property type="entry name" value="M.Dgi7213ORF236P"/>
</dbReference>
<dbReference type="GO" id="GO:0009307">
    <property type="term" value="P:DNA restriction-modification system"/>
    <property type="evidence" value="ECO:0007669"/>
    <property type="project" value="UniProtKB-KW"/>
</dbReference>
<feature type="domain" description="N6 adenine-specific DNA methyltransferase N-terminal" evidence="9">
    <location>
        <begin position="10"/>
        <end position="120"/>
    </location>
</feature>
<dbReference type="InterPro" id="IPR022749">
    <property type="entry name" value="D12N6_MeTrfase_N"/>
</dbReference>
<dbReference type="Pfam" id="PF12161">
    <property type="entry name" value="HsdM_N"/>
    <property type="match status" value="1"/>
</dbReference>
<reference evidence="10 11" key="1">
    <citation type="submission" date="2012-01" db="EMBL/GenBank/DDBJ databases">
        <title>Complete sequence of Desulfotomaculum gibsoniae DSM 7213.</title>
        <authorList>
            <consortium name="US DOE Joint Genome Institute"/>
            <person name="Lucas S."/>
            <person name="Han J."/>
            <person name="Lapidus A."/>
            <person name="Cheng J.-F."/>
            <person name="Goodwin L."/>
            <person name="Pitluck S."/>
            <person name="Peters L."/>
            <person name="Ovchinnikova G."/>
            <person name="Teshima H."/>
            <person name="Detter J.C."/>
            <person name="Han C."/>
            <person name="Tapia R."/>
            <person name="Land M."/>
            <person name="Hauser L."/>
            <person name="Kyrpides N."/>
            <person name="Ivanova N."/>
            <person name="Pagani I."/>
            <person name="Parshina S."/>
            <person name="Plugge C."/>
            <person name="Muyzer G."/>
            <person name="Kuever J."/>
            <person name="Ivanova A."/>
            <person name="Nazina T."/>
            <person name="Klenk H.-P."/>
            <person name="Brambilla E."/>
            <person name="Spring S."/>
            <person name="Stams A.F."/>
            <person name="Woyke T."/>
        </authorList>
    </citation>
    <scope>NUCLEOTIDE SEQUENCE [LARGE SCALE GENOMIC DNA]</scope>
    <source>
        <strain evidence="10 11">DSM 7213</strain>
    </source>
</reference>
<dbReference type="PANTHER" id="PTHR42933">
    <property type="entry name" value="SLR6095 PROTEIN"/>
    <property type="match status" value="1"/>
</dbReference>
<dbReference type="Pfam" id="PF02384">
    <property type="entry name" value="N6_Mtase"/>
    <property type="match status" value="1"/>
</dbReference>
<evidence type="ECO:0000313" key="11">
    <source>
        <dbReference type="Proteomes" id="UP000013520"/>
    </source>
</evidence>
<dbReference type="EMBL" id="CP003273">
    <property type="protein sequence ID" value="AGK99833.1"/>
    <property type="molecule type" value="Genomic_DNA"/>
</dbReference>
<evidence type="ECO:0000256" key="2">
    <source>
        <dbReference type="ARBA" id="ARBA00011900"/>
    </source>
</evidence>
<dbReference type="InterPro" id="IPR051537">
    <property type="entry name" value="DNA_Adenine_Mtase"/>
</dbReference>
<dbReference type="InterPro" id="IPR002052">
    <property type="entry name" value="DNA_methylase_N6_adenine_CS"/>
</dbReference>
<dbReference type="PROSITE" id="PS00092">
    <property type="entry name" value="N6_MTASE"/>
    <property type="match status" value="1"/>
</dbReference>
<dbReference type="InterPro" id="IPR003356">
    <property type="entry name" value="DNA_methylase_A-5"/>
</dbReference>
<dbReference type="HOGENOM" id="CLU_013049_6_0_9"/>
<dbReference type="PRINTS" id="PR00507">
    <property type="entry name" value="N12N6MTFRASE"/>
</dbReference>
<evidence type="ECO:0000259" key="8">
    <source>
        <dbReference type="Pfam" id="PF02384"/>
    </source>
</evidence>
<dbReference type="GO" id="GO:0003677">
    <property type="term" value="F:DNA binding"/>
    <property type="evidence" value="ECO:0007669"/>
    <property type="project" value="InterPro"/>
</dbReference>
<evidence type="ECO:0000256" key="5">
    <source>
        <dbReference type="ARBA" id="ARBA00022691"/>
    </source>
</evidence>
<keyword evidence="6" id="KW-0680">Restriction system</keyword>
<comment type="catalytic activity">
    <reaction evidence="7">
        <text>a 2'-deoxyadenosine in DNA + S-adenosyl-L-methionine = an N(6)-methyl-2'-deoxyadenosine in DNA + S-adenosyl-L-homocysteine + H(+)</text>
        <dbReference type="Rhea" id="RHEA:15197"/>
        <dbReference type="Rhea" id="RHEA-COMP:12418"/>
        <dbReference type="Rhea" id="RHEA-COMP:12419"/>
        <dbReference type="ChEBI" id="CHEBI:15378"/>
        <dbReference type="ChEBI" id="CHEBI:57856"/>
        <dbReference type="ChEBI" id="CHEBI:59789"/>
        <dbReference type="ChEBI" id="CHEBI:90615"/>
        <dbReference type="ChEBI" id="CHEBI:90616"/>
        <dbReference type="EC" id="2.1.1.72"/>
    </reaction>
</comment>
<dbReference type="STRING" id="767817.Desgi_0236"/>
<dbReference type="Gene3D" id="1.20.1260.30">
    <property type="match status" value="2"/>
</dbReference>
<dbReference type="GO" id="GO:0032259">
    <property type="term" value="P:methylation"/>
    <property type="evidence" value="ECO:0007669"/>
    <property type="project" value="UniProtKB-KW"/>
</dbReference>
<organism evidence="10 11">
    <name type="scientific">Desulfoscipio gibsoniae DSM 7213</name>
    <dbReference type="NCBI Taxonomy" id="767817"/>
    <lineage>
        <taxon>Bacteria</taxon>
        <taxon>Bacillati</taxon>
        <taxon>Bacillota</taxon>
        <taxon>Clostridia</taxon>
        <taxon>Eubacteriales</taxon>
        <taxon>Desulfallaceae</taxon>
        <taxon>Desulfoscipio</taxon>
    </lineage>
</organism>
<evidence type="ECO:0000256" key="7">
    <source>
        <dbReference type="ARBA" id="ARBA00047942"/>
    </source>
</evidence>
<dbReference type="GO" id="GO:0008170">
    <property type="term" value="F:N-methyltransferase activity"/>
    <property type="evidence" value="ECO:0007669"/>
    <property type="project" value="InterPro"/>
</dbReference>
<dbReference type="GO" id="GO:0009007">
    <property type="term" value="F:site-specific DNA-methyltransferase (adenine-specific) activity"/>
    <property type="evidence" value="ECO:0007669"/>
    <property type="project" value="UniProtKB-EC"/>
</dbReference>
<dbReference type="KEGG" id="dgi:Desgi_0236"/>
<dbReference type="InterPro" id="IPR029063">
    <property type="entry name" value="SAM-dependent_MTases_sf"/>
</dbReference>
<dbReference type="OrthoDB" id="9814572at2"/>
<dbReference type="SUPFAM" id="SSF53335">
    <property type="entry name" value="S-adenosyl-L-methionine-dependent methyltransferases"/>
    <property type="match status" value="1"/>
</dbReference>
<keyword evidence="11" id="KW-1185">Reference proteome</keyword>
<gene>
    <name evidence="10" type="ORF">Desgi_0236</name>
</gene>
<evidence type="ECO:0000313" key="10">
    <source>
        <dbReference type="EMBL" id="AGK99833.1"/>
    </source>
</evidence>
<dbReference type="InterPro" id="IPR038333">
    <property type="entry name" value="T1MK-like_N_sf"/>
</dbReference>
<dbReference type="EC" id="2.1.1.72" evidence="2"/>
<dbReference type="RefSeq" id="WP_006522988.1">
    <property type="nucleotide sequence ID" value="NC_021184.1"/>
</dbReference>
<dbReference type="PANTHER" id="PTHR42933:SF3">
    <property type="entry name" value="TYPE I RESTRICTION ENZYME MJAVIII METHYLASE SUBUNIT"/>
    <property type="match status" value="1"/>
</dbReference>
<dbReference type="InterPro" id="IPR004546">
    <property type="entry name" value="Restrct_endonuc_T1M"/>
</dbReference>
<name>R4KB82_9FIRM</name>
<evidence type="ECO:0000256" key="3">
    <source>
        <dbReference type="ARBA" id="ARBA00022603"/>
    </source>
</evidence>
<evidence type="ECO:0000256" key="4">
    <source>
        <dbReference type="ARBA" id="ARBA00022679"/>
    </source>
</evidence>
<keyword evidence="4" id="KW-0808">Transferase</keyword>
<feature type="domain" description="DNA methylase adenine-specific" evidence="8">
    <location>
        <begin position="135"/>
        <end position="447"/>
    </location>
</feature>
<comment type="similarity">
    <text evidence="1">Belongs to the N(4)/N(6)-methyltransferase family.</text>
</comment>
<evidence type="ECO:0000256" key="6">
    <source>
        <dbReference type="ARBA" id="ARBA00022747"/>
    </source>
</evidence>
<keyword evidence="3 10" id="KW-0489">Methyltransferase</keyword>
<dbReference type="NCBIfam" id="TIGR00497">
    <property type="entry name" value="hsdM"/>
    <property type="match status" value="1"/>
</dbReference>
<evidence type="ECO:0000256" key="1">
    <source>
        <dbReference type="ARBA" id="ARBA00006594"/>
    </source>
</evidence>
<dbReference type="eggNOG" id="COG0286">
    <property type="taxonomic scope" value="Bacteria"/>
</dbReference>
<dbReference type="Gene3D" id="3.40.50.150">
    <property type="entry name" value="Vaccinia Virus protein VP39"/>
    <property type="match status" value="1"/>
</dbReference>
<protein>
    <recommendedName>
        <fullName evidence="2">site-specific DNA-methyltransferase (adenine-specific)</fullName>
        <ecNumber evidence="2">2.1.1.72</ecNumber>
    </recommendedName>
</protein>
<dbReference type="AlphaFoldDB" id="R4KB82"/>
<dbReference type="Proteomes" id="UP000013520">
    <property type="component" value="Chromosome"/>
</dbReference>